<protein>
    <submittedName>
        <fullName evidence="1">Uncharacterized protein</fullName>
    </submittedName>
</protein>
<dbReference type="AlphaFoldDB" id="A0A098EAP2"/>
<name>A0A098EAP2_9ZZZZ</name>
<proteinExistence type="predicted"/>
<evidence type="ECO:0000313" key="1">
    <source>
        <dbReference type="EMBL" id="CEG13083.1"/>
    </source>
</evidence>
<dbReference type="Pfam" id="PF13565">
    <property type="entry name" value="HTH_32"/>
    <property type="match status" value="1"/>
</dbReference>
<reference evidence="1" key="1">
    <citation type="submission" date="2014-09" db="EMBL/GenBank/DDBJ databases">
        <authorList>
            <person name="Probst J Alexander"/>
        </authorList>
    </citation>
    <scope>NUCLEOTIDE SEQUENCE</scope>
</reference>
<dbReference type="EMBL" id="CCXY01000245">
    <property type="protein sequence ID" value="CEG13083.1"/>
    <property type="molecule type" value="Genomic_DNA"/>
</dbReference>
<organism evidence="1">
    <name type="scientific">groundwater metagenome</name>
    <dbReference type="NCBI Taxonomy" id="717931"/>
    <lineage>
        <taxon>unclassified sequences</taxon>
        <taxon>metagenomes</taxon>
        <taxon>ecological metagenomes</taxon>
    </lineage>
</organism>
<gene>
    <name evidence="1" type="ORF">MSIBF_A3190006</name>
</gene>
<dbReference type="SUPFAM" id="SSF46689">
    <property type="entry name" value="Homeodomain-like"/>
    <property type="match status" value="1"/>
</dbReference>
<sequence length="115" mass="13446">MSISNQTSYTWLNQWNKYGYEGLILHFNGGRPSKLTKEQQEQLKEKLKSKGDWMTSEVLALIKKEFDITYGNRQVSRILRSFKMHYATVSTRLSQTGECKRNSIGYSEKSSEWNP</sequence>
<dbReference type="InterPro" id="IPR009057">
    <property type="entry name" value="Homeodomain-like_sf"/>
</dbReference>
<accession>A0A098EAP2</accession>